<dbReference type="Gene3D" id="3.30.230.70">
    <property type="entry name" value="GHMP Kinase, N-terminal domain"/>
    <property type="match status" value="1"/>
</dbReference>
<dbReference type="CDD" id="cd11372">
    <property type="entry name" value="RNase_PH_RRP46"/>
    <property type="match status" value="1"/>
</dbReference>
<comment type="subcellular location">
    <subcellularLocation>
        <location evidence="1">Nucleus</location>
    </subcellularLocation>
</comment>
<dbReference type="InterPro" id="IPR015847">
    <property type="entry name" value="ExoRNase_PH_dom2"/>
</dbReference>
<feature type="region of interest" description="Disordered" evidence="6">
    <location>
        <begin position="1"/>
        <end position="21"/>
    </location>
</feature>
<comment type="similarity">
    <text evidence="2">Belongs to the RNase PH family.</text>
</comment>
<dbReference type="InterPro" id="IPR036345">
    <property type="entry name" value="ExoRNase_PH_dom2_sf"/>
</dbReference>
<dbReference type="SUPFAM" id="SSF54211">
    <property type="entry name" value="Ribosomal protein S5 domain 2-like"/>
    <property type="match status" value="1"/>
</dbReference>
<dbReference type="PANTHER" id="PTHR11953">
    <property type="entry name" value="EXOSOME COMPLEX COMPONENT"/>
    <property type="match status" value="1"/>
</dbReference>
<dbReference type="GO" id="GO:0003723">
    <property type="term" value="F:RNA binding"/>
    <property type="evidence" value="ECO:0007669"/>
    <property type="project" value="TreeGrafter"/>
</dbReference>
<proteinExistence type="inferred from homology"/>
<dbReference type="OrthoDB" id="27298at2759"/>
<evidence type="ECO:0000313" key="9">
    <source>
        <dbReference type="EMBL" id="RKP15373.1"/>
    </source>
</evidence>
<name>A0A4P9Y8G9_9FUNG</name>
<dbReference type="InterPro" id="IPR001247">
    <property type="entry name" value="ExoRNase_PH_dom1"/>
</dbReference>
<dbReference type="GO" id="GO:0005730">
    <property type="term" value="C:nucleolus"/>
    <property type="evidence" value="ECO:0007669"/>
    <property type="project" value="TreeGrafter"/>
</dbReference>
<dbReference type="PANTHER" id="PTHR11953:SF1">
    <property type="entry name" value="EXOSOME COMPLEX COMPONENT RRP46"/>
    <property type="match status" value="1"/>
</dbReference>
<keyword evidence="10" id="KW-1185">Reference proteome</keyword>
<dbReference type="GO" id="GO:0005840">
    <property type="term" value="C:ribosome"/>
    <property type="evidence" value="ECO:0007669"/>
    <property type="project" value="UniProtKB-KW"/>
</dbReference>
<evidence type="ECO:0000256" key="2">
    <source>
        <dbReference type="ARBA" id="ARBA00006678"/>
    </source>
</evidence>
<dbReference type="InterPro" id="IPR050080">
    <property type="entry name" value="RNase_PH"/>
</dbReference>
<dbReference type="InterPro" id="IPR020568">
    <property type="entry name" value="Ribosomal_Su5_D2-typ_SF"/>
</dbReference>
<evidence type="ECO:0000256" key="5">
    <source>
        <dbReference type="ARBA" id="ARBA00023242"/>
    </source>
</evidence>
<dbReference type="GO" id="GO:0000177">
    <property type="term" value="C:cytoplasmic exosome (RNase complex)"/>
    <property type="evidence" value="ECO:0007669"/>
    <property type="project" value="TreeGrafter"/>
</dbReference>
<evidence type="ECO:0000256" key="6">
    <source>
        <dbReference type="SAM" id="MobiDB-lite"/>
    </source>
</evidence>
<keyword evidence="9" id="KW-0687">Ribonucleoprotein</keyword>
<dbReference type="AlphaFoldDB" id="A0A4P9Y8G9"/>
<keyword evidence="3" id="KW-0698">rRNA processing</keyword>
<gene>
    <name evidence="9" type="ORF">BJ684DRAFT_7126</name>
</gene>
<dbReference type="Pfam" id="PF01138">
    <property type="entry name" value="RNase_PH"/>
    <property type="match status" value="1"/>
</dbReference>
<feature type="domain" description="Exoribonuclease phosphorolytic" evidence="8">
    <location>
        <begin position="143"/>
        <end position="203"/>
    </location>
</feature>
<dbReference type="GO" id="GO:0006364">
    <property type="term" value="P:rRNA processing"/>
    <property type="evidence" value="ECO:0007669"/>
    <property type="project" value="UniProtKB-KW"/>
</dbReference>
<evidence type="ECO:0000256" key="3">
    <source>
        <dbReference type="ARBA" id="ARBA00022552"/>
    </source>
</evidence>
<keyword evidence="4" id="KW-0271">Exosome</keyword>
<dbReference type="InterPro" id="IPR027408">
    <property type="entry name" value="PNPase/RNase_PH_dom_sf"/>
</dbReference>
<dbReference type="GO" id="GO:0000176">
    <property type="term" value="C:nuclear exosome (RNase complex)"/>
    <property type="evidence" value="ECO:0007669"/>
    <property type="project" value="UniProtKB-ARBA"/>
</dbReference>
<accession>A0A4P9Y8G9</accession>
<organism evidence="9 10">
    <name type="scientific">Piptocephalis cylindrospora</name>
    <dbReference type="NCBI Taxonomy" id="1907219"/>
    <lineage>
        <taxon>Eukaryota</taxon>
        <taxon>Fungi</taxon>
        <taxon>Fungi incertae sedis</taxon>
        <taxon>Zoopagomycota</taxon>
        <taxon>Zoopagomycotina</taxon>
        <taxon>Zoopagomycetes</taxon>
        <taxon>Zoopagales</taxon>
        <taxon>Piptocephalidaceae</taxon>
        <taxon>Piptocephalis</taxon>
    </lineage>
</organism>
<dbReference type="Proteomes" id="UP000267251">
    <property type="component" value="Unassembled WGS sequence"/>
</dbReference>
<dbReference type="GO" id="GO:0071028">
    <property type="term" value="P:nuclear mRNA surveillance"/>
    <property type="evidence" value="ECO:0007669"/>
    <property type="project" value="TreeGrafter"/>
</dbReference>
<dbReference type="EMBL" id="KZ987737">
    <property type="protein sequence ID" value="RKP15373.1"/>
    <property type="molecule type" value="Genomic_DNA"/>
</dbReference>
<evidence type="ECO:0000259" key="8">
    <source>
        <dbReference type="Pfam" id="PF03725"/>
    </source>
</evidence>
<keyword evidence="5" id="KW-0539">Nucleus</keyword>
<sequence length="238" mass="25188">MPSTYKRQDGRKSGEARTLSAGFATLPRTDGSSSFAFGPTSAVAGAHGPIESRLSQEHPDRATLEVTYLPAAGIADTRSRVVEGSIRGALESLCLLGQYPRTLIQVAIQGVATEGAELATAANAATLALMDAGIPMKTLFLTTSCAVMEGFDQAGHLILDPSSEEAKEATSVHTVGFDGSGQVVLLSSVGDFTQEQLLEAIEVCRGGITQVQEYIRTRVSDRMRDLYPVLRDEGNVKA</sequence>
<feature type="compositionally biased region" description="Basic and acidic residues" evidence="6">
    <location>
        <begin position="1"/>
        <end position="15"/>
    </location>
</feature>
<evidence type="ECO:0000256" key="1">
    <source>
        <dbReference type="ARBA" id="ARBA00004123"/>
    </source>
</evidence>
<dbReference type="GO" id="GO:0034475">
    <property type="term" value="P:U4 snRNA 3'-end processing"/>
    <property type="evidence" value="ECO:0007669"/>
    <property type="project" value="TreeGrafter"/>
</dbReference>
<dbReference type="GO" id="GO:0071051">
    <property type="term" value="P:poly(A)-dependent snoRNA 3'-end processing"/>
    <property type="evidence" value="ECO:0007669"/>
    <property type="project" value="TreeGrafter"/>
</dbReference>
<reference evidence="10" key="1">
    <citation type="journal article" date="2018" name="Nat. Microbiol.">
        <title>Leveraging single-cell genomics to expand the fungal tree of life.</title>
        <authorList>
            <person name="Ahrendt S.R."/>
            <person name="Quandt C.A."/>
            <person name="Ciobanu D."/>
            <person name="Clum A."/>
            <person name="Salamov A."/>
            <person name="Andreopoulos B."/>
            <person name="Cheng J.F."/>
            <person name="Woyke T."/>
            <person name="Pelin A."/>
            <person name="Henrissat B."/>
            <person name="Reynolds N.K."/>
            <person name="Benny G.L."/>
            <person name="Smith M.E."/>
            <person name="James T.Y."/>
            <person name="Grigoriev I.V."/>
        </authorList>
    </citation>
    <scope>NUCLEOTIDE SEQUENCE [LARGE SCALE GENOMIC DNA]</scope>
</reference>
<dbReference type="GO" id="GO:0016075">
    <property type="term" value="P:rRNA catabolic process"/>
    <property type="evidence" value="ECO:0007669"/>
    <property type="project" value="TreeGrafter"/>
</dbReference>
<protein>
    <submittedName>
        <fullName evidence="9">Ribosomal protein S5 domain 2-type protein</fullName>
    </submittedName>
</protein>
<evidence type="ECO:0000256" key="4">
    <source>
        <dbReference type="ARBA" id="ARBA00022835"/>
    </source>
</evidence>
<keyword evidence="9" id="KW-0689">Ribosomal protein</keyword>
<dbReference type="SUPFAM" id="SSF55666">
    <property type="entry name" value="Ribonuclease PH domain 2-like"/>
    <property type="match status" value="1"/>
</dbReference>
<dbReference type="Pfam" id="PF03725">
    <property type="entry name" value="RNase_PH_C"/>
    <property type="match status" value="1"/>
</dbReference>
<evidence type="ECO:0000313" key="10">
    <source>
        <dbReference type="Proteomes" id="UP000267251"/>
    </source>
</evidence>
<evidence type="ECO:0000259" key="7">
    <source>
        <dbReference type="Pfam" id="PF01138"/>
    </source>
</evidence>
<feature type="domain" description="Exoribonuclease phosphorolytic" evidence="7">
    <location>
        <begin position="15"/>
        <end position="135"/>
    </location>
</feature>